<evidence type="ECO:0000313" key="2">
    <source>
        <dbReference type="EMBL" id="GAV86985.1"/>
    </source>
</evidence>
<dbReference type="EMBL" id="BDDD01004119">
    <property type="protein sequence ID" value="GAV86985.1"/>
    <property type="molecule type" value="Genomic_DNA"/>
</dbReference>
<dbReference type="OrthoDB" id="5135119at2759"/>
<dbReference type="Gene3D" id="3.40.720.10">
    <property type="entry name" value="Alkaline Phosphatase, subunit A"/>
    <property type="match status" value="1"/>
</dbReference>
<keyword evidence="3" id="KW-1185">Reference proteome</keyword>
<dbReference type="PANTHER" id="PTHR31956">
    <property type="entry name" value="NON-SPECIFIC PHOSPHOLIPASE C4-RELATED"/>
    <property type="match status" value="1"/>
</dbReference>
<dbReference type="GO" id="GO:0009395">
    <property type="term" value="P:phospholipid catabolic process"/>
    <property type="evidence" value="ECO:0007669"/>
    <property type="project" value="TreeGrafter"/>
</dbReference>
<dbReference type="Proteomes" id="UP000187406">
    <property type="component" value="Unassembled WGS sequence"/>
</dbReference>
<keyword evidence="1" id="KW-0378">Hydrolase</keyword>
<dbReference type="AlphaFoldDB" id="A0A1Q3D3F2"/>
<reference evidence="3" key="1">
    <citation type="submission" date="2016-04" db="EMBL/GenBank/DDBJ databases">
        <title>Cephalotus genome sequencing.</title>
        <authorList>
            <person name="Fukushima K."/>
            <person name="Hasebe M."/>
            <person name="Fang X."/>
        </authorList>
    </citation>
    <scope>NUCLEOTIDE SEQUENCE [LARGE SCALE GENOMIC DNA]</scope>
    <source>
        <strain evidence="3">cv. St1</strain>
    </source>
</reference>
<dbReference type="GO" id="GO:0016788">
    <property type="term" value="F:hydrolase activity, acting on ester bonds"/>
    <property type="evidence" value="ECO:0007669"/>
    <property type="project" value="InterPro"/>
</dbReference>
<sequence>MDTEPTTPHPIKTIVVLVQENRSFDHMLGWFKLLNPEINGVTGSESNPVSNSDANSTPIFFNSTSTFIDPDPGHSFDAIYEQLYGQPWNNNTNTFTTSLPSKQGFVQNAERIKSGMGETVMNGFKPEMVPVFKELISEFAVCDRWFDVPTWLNIPERNCDGGAVASKGLLSIFSHLGKSLGQTEKRDMTSREYDAAYLYILLNCDEVSPLVE</sequence>
<accession>A0A1Q3D3F2</accession>
<dbReference type="InterPro" id="IPR017850">
    <property type="entry name" value="Alkaline_phosphatase_core_sf"/>
</dbReference>
<gene>
    <name evidence="2" type="ORF">CFOL_v3_30411</name>
</gene>
<dbReference type="Pfam" id="PF04185">
    <property type="entry name" value="Phosphoesterase"/>
    <property type="match status" value="1"/>
</dbReference>
<name>A0A1Q3D3F2_CEPFO</name>
<dbReference type="InterPro" id="IPR007312">
    <property type="entry name" value="Phosphoesterase"/>
</dbReference>
<proteinExistence type="predicted"/>
<comment type="caution">
    <text evidence="2">The sequence shown here is derived from an EMBL/GenBank/DDBJ whole genome shotgun (WGS) entry which is preliminary data.</text>
</comment>
<evidence type="ECO:0000256" key="1">
    <source>
        <dbReference type="ARBA" id="ARBA00022801"/>
    </source>
</evidence>
<evidence type="ECO:0000313" key="3">
    <source>
        <dbReference type="Proteomes" id="UP000187406"/>
    </source>
</evidence>
<dbReference type="STRING" id="3775.A0A1Q3D3F2"/>
<dbReference type="PANTHER" id="PTHR31956:SF32">
    <property type="entry name" value="NON-SPECIFIC PHOSPHOLIPASE C3"/>
    <property type="match status" value="1"/>
</dbReference>
<protein>
    <submittedName>
        <fullName evidence="2">Phosphoesterase domain-containing protein</fullName>
    </submittedName>
</protein>
<dbReference type="InParanoid" id="A0A1Q3D3F2"/>
<organism evidence="2 3">
    <name type="scientific">Cephalotus follicularis</name>
    <name type="common">Albany pitcher plant</name>
    <dbReference type="NCBI Taxonomy" id="3775"/>
    <lineage>
        <taxon>Eukaryota</taxon>
        <taxon>Viridiplantae</taxon>
        <taxon>Streptophyta</taxon>
        <taxon>Embryophyta</taxon>
        <taxon>Tracheophyta</taxon>
        <taxon>Spermatophyta</taxon>
        <taxon>Magnoliopsida</taxon>
        <taxon>eudicotyledons</taxon>
        <taxon>Gunneridae</taxon>
        <taxon>Pentapetalae</taxon>
        <taxon>rosids</taxon>
        <taxon>fabids</taxon>
        <taxon>Oxalidales</taxon>
        <taxon>Cephalotaceae</taxon>
        <taxon>Cephalotus</taxon>
    </lineage>
</organism>